<dbReference type="HAMAP" id="MF_00984">
    <property type="entry name" value="SSB"/>
    <property type="match status" value="1"/>
</dbReference>
<proteinExistence type="inferred from homology"/>
<dbReference type="Gene3D" id="2.40.50.140">
    <property type="entry name" value="Nucleic acid-binding proteins"/>
    <property type="match status" value="1"/>
</dbReference>
<evidence type="ECO:0000256" key="1">
    <source>
        <dbReference type="ARBA" id="ARBA00023125"/>
    </source>
</evidence>
<evidence type="ECO:0000313" key="4">
    <source>
        <dbReference type="EMBL" id="AMX00921.1"/>
    </source>
</evidence>
<dbReference type="PROSITE" id="PS50935">
    <property type="entry name" value="SSB"/>
    <property type="match status" value="1"/>
</dbReference>
<name>A0A143HHF8_9BACL</name>
<reference evidence="5" key="2">
    <citation type="submission" date="2016-03" db="EMBL/GenBank/DDBJ databases">
        <authorList>
            <person name="Ploux O."/>
        </authorList>
    </citation>
    <scope>NUCLEOTIDE SEQUENCE [LARGE SCALE GENOMIC DNA]</scope>
    <source>
        <strain evidence="5">PP9</strain>
    </source>
</reference>
<dbReference type="InterPro" id="IPR011344">
    <property type="entry name" value="ssDNA-bd"/>
</dbReference>
<dbReference type="CDD" id="cd04496">
    <property type="entry name" value="SSB_OBF"/>
    <property type="match status" value="1"/>
</dbReference>
<dbReference type="STRING" id="241244.ATY39_16955"/>
<dbReference type="InterPro" id="IPR012340">
    <property type="entry name" value="NA-bd_OB-fold"/>
</dbReference>
<dbReference type="PANTHER" id="PTHR10302">
    <property type="entry name" value="SINGLE-STRANDED DNA-BINDING PROTEIN"/>
    <property type="match status" value="1"/>
</dbReference>
<dbReference type="Proteomes" id="UP000076021">
    <property type="component" value="Chromosome"/>
</dbReference>
<sequence length="143" mass="15697">MNQVALVGRITKDPDLRRLGEGRMATSFTIAINRKFKNANGQVEADFVSCVVWGKLAANVVKYCGKGSLIGVGGRLQSRSYDRDDGKRVYLTEVVADEVRFIALKNSEEHTQKGTGDQRATTQNNIPQGFVLPTEEVEGLPIV</sequence>
<accession>A0A143HHF8</accession>
<dbReference type="NCBIfam" id="TIGR00621">
    <property type="entry name" value="ssb"/>
    <property type="match status" value="1"/>
</dbReference>
<dbReference type="GO" id="GO:0009295">
    <property type="term" value="C:nucleoid"/>
    <property type="evidence" value="ECO:0007669"/>
    <property type="project" value="TreeGrafter"/>
</dbReference>
<dbReference type="SUPFAM" id="SSF50249">
    <property type="entry name" value="Nucleic acid-binding proteins"/>
    <property type="match status" value="1"/>
</dbReference>
<evidence type="ECO:0000313" key="5">
    <source>
        <dbReference type="Proteomes" id="UP000076021"/>
    </source>
</evidence>
<dbReference type="RefSeq" id="WP_066791764.1">
    <property type="nucleotide sequence ID" value="NZ_CP014806.1"/>
</dbReference>
<protein>
    <recommendedName>
        <fullName evidence="2 3">Single-stranded DNA-binding protein</fullName>
        <shortName evidence="2">SSB</shortName>
    </recommendedName>
</protein>
<keyword evidence="1 2" id="KW-0238">DNA-binding</keyword>
<keyword evidence="5" id="KW-1185">Reference proteome</keyword>
<evidence type="ECO:0000256" key="3">
    <source>
        <dbReference type="PIRNR" id="PIRNR002070"/>
    </source>
</evidence>
<reference evidence="4 5" key="1">
    <citation type="journal article" date="2016" name="Genome Announc.">
        <title>Whole-Genome Sequence of Rummeliibacillus stabekisii Strain PP9 Isolated from Antarctic Soil.</title>
        <authorList>
            <person name="da Mota F.F."/>
            <person name="Vollu R.E."/>
            <person name="Jurelevicius D."/>
            <person name="Seldin L."/>
        </authorList>
    </citation>
    <scope>NUCLEOTIDE SEQUENCE [LARGE SCALE GENOMIC DNA]</scope>
    <source>
        <strain evidence="4 5">PP9</strain>
    </source>
</reference>
<dbReference type="EMBL" id="CP014806">
    <property type="protein sequence ID" value="AMX00921.1"/>
    <property type="molecule type" value="Genomic_DNA"/>
</dbReference>
<gene>
    <name evidence="4" type="ORF">ATY39_16955</name>
</gene>
<dbReference type="PIRSF" id="PIRSF002070">
    <property type="entry name" value="SSB"/>
    <property type="match status" value="1"/>
</dbReference>
<dbReference type="GO" id="GO:0006260">
    <property type="term" value="P:DNA replication"/>
    <property type="evidence" value="ECO:0007669"/>
    <property type="project" value="InterPro"/>
</dbReference>
<dbReference type="Pfam" id="PF00436">
    <property type="entry name" value="SSB"/>
    <property type="match status" value="1"/>
</dbReference>
<dbReference type="AlphaFoldDB" id="A0A143HHF8"/>
<dbReference type="GO" id="GO:0003697">
    <property type="term" value="F:single-stranded DNA binding"/>
    <property type="evidence" value="ECO:0007669"/>
    <property type="project" value="UniProtKB-UniRule"/>
</dbReference>
<organism evidence="4 5">
    <name type="scientific">Rummeliibacillus stabekisii</name>
    <dbReference type="NCBI Taxonomy" id="241244"/>
    <lineage>
        <taxon>Bacteria</taxon>
        <taxon>Bacillati</taxon>
        <taxon>Bacillota</taxon>
        <taxon>Bacilli</taxon>
        <taxon>Bacillales</taxon>
        <taxon>Caryophanaceae</taxon>
        <taxon>Rummeliibacillus</taxon>
    </lineage>
</organism>
<comment type="caution">
    <text evidence="2">Lacks conserved residue(s) required for the propagation of feature annotation.</text>
</comment>
<dbReference type="PANTHER" id="PTHR10302:SF27">
    <property type="entry name" value="SINGLE-STRANDED DNA-BINDING PROTEIN"/>
    <property type="match status" value="1"/>
</dbReference>
<evidence type="ECO:0000256" key="2">
    <source>
        <dbReference type="HAMAP-Rule" id="MF_00984"/>
    </source>
</evidence>
<dbReference type="KEGG" id="rst:ATY39_16955"/>
<dbReference type="InterPro" id="IPR000424">
    <property type="entry name" value="Primosome_PriB/ssb"/>
</dbReference>
<comment type="subunit">
    <text evidence="2">Homotetramer.</text>
</comment>
<dbReference type="OrthoDB" id="9809878at2"/>